<gene>
    <name evidence="6" type="ORF">SAMN04488122_5383</name>
</gene>
<dbReference type="STRING" id="29529.SAMN04488122_5383"/>
<proteinExistence type="predicted"/>
<dbReference type="GO" id="GO:0032993">
    <property type="term" value="C:protein-DNA complex"/>
    <property type="evidence" value="ECO:0007669"/>
    <property type="project" value="TreeGrafter"/>
</dbReference>
<evidence type="ECO:0000313" key="6">
    <source>
        <dbReference type="EMBL" id="SEW53235.1"/>
    </source>
</evidence>
<evidence type="ECO:0000256" key="1">
    <source>
        <dbReference type="ARBA" id="ARBA00000086"/>
    </source>
</evidence>
<evidence type="ECO:0000259" key="5">
    <source>
        <dbReference type="SMART" id="SM00478"/>
    </source>
</evidence>
<dbReference type="PANTHER" id="PTHR43003">
    <property type="entry name" value="DNA-3-METHYLADENINE GLYCOSYLASE"/>
    <property type="match status" value="1"/>
</dbReference>
<dbReference type="InterPro" id="IPR037046">
    <property type="entry name" value="AlkA_N_sf"/>
</dbReference>
<dbReference type="GO" id="GO:0008725">
    <property type="term" value="F:DNA-3-methyladenine glycosylase activity"/>
    <property type="evidence" value="ECO:0007669"/>
    <property type="project" value="TreeGrafter"/>
</dbReference>
<dbReference type="GO" id="GO:0032131">
    <property type="term" value="F:alkylated DNA binding"/>
    <property type="evidence" value="ECO:0007669"/>
    <property type="project" value="TreeGrafter"/>
</dbReference>
<dbReference type="Gene3D" id="3.30.310.20">
    <property type="entry name" value="DNA-3-methyladenine glycosylase AlkA, N-terminal domain"/>
    <property type="match status" value="1"/>
</dbReference>
<reference evidence="7" key="1">
    <citation type="submission" date="2016-10" db="EMBL/GenBank/DDBJ databases">
        <authorList>
            <person name="Varghese N."/>
            <person name="Submissions S."/>
        </authorList>
    </citation>
    <scope>NUCLEOTIDE SEQUENCE [LARGE SCALE GENOMIC DNA]</scope>
    <source>
        <strain evidence="7">DSM 3695</strain>
    </source>
</reference>
<keyword evidence="7" id="KW-1185">Reference proteome</keyword>
<dbReference type="InterPro" id="IPR051912">
    <property type="entry name" value="Alkylbase_DNA_Glycosylase/TA"/>
</dbReference>
<dbReference type="GO" id="GO:0006307">
    <property type="term" value="P:DNA alkylation repair"/>
    <property type="evidence" value="ECO:0007669"/>
    <property type="project" value="TreeGrafter"/>
</dbReference>
<dbReference type="AlphaFoldDB" id="A0A1I0SA47"/>
<evidence type="ECO:0000313" key="7">
    <source>
        <dbReference type="Proteomes" id="UP000199310"/>
    </source>
</evidence>
<sequence>MALQKIMIPINDPAHFSFAECLRFLGRSDKECLHYIHDGTVRRMLLSEGEPVVVEIAPAAKNGFLEATVLAPAGEAVAEAPVIRYITHWWHLDANLQPFYDYTLTDPLLTGLAEQFNGLRLIGMPDLFEAITWPIIGQQINLSFAYTLRQRFIQQFGYRVALMGTDYYLYPHPAVIAALEPDQLTPLQFSRSKALYLVETARQMAGGALSETSLGVLSYEAALERLVAMKGIGNWSANYALMKYRRFPQSVLLEDVGLQNAIKNRLNLEAKPSMPALQEYTKPWKEHAAYATFYLWQSLLPQ</sequence>
<feature type="domain" description="HhH-GPD" evidence="5">
    <location>
        <begin position="136"/>
        <end position="300"/>
    </location>
</feature>
<dbReference type="Pfam" id="PF00730">
    <property type="entry name" value="HhH-GPD"/>
    <property type="match status" value="1"/>
</dbReference>
<dbReference type="InterPro" id="IPR003265">
    <property type="entry name" value="HhH-GPD_domain"/>
</dbReference>
<dbReference type="PANTHER" id="PTHR43003:SF12">
    <property type="entry name" value="DNA-3-METHYLADENINE GLYCOSYLASE"/>
    <property type="match status" value="1"/>
</dbReference>
<dbReference type="SUPFAM" id="SSF48150">
    <property type="entry name" value="DNA-glycosylase"/>
    <property type="match status" value="1"/>
</dbReference>
<name>A0A1I0SA47_9BACT</name>
<keyword evidence="3" id="KW-0227">DNA damage</keyword>
<dbReference type="Proteomes" id="UP000199310">
    <property type="component" value="Unassembled WGS sequence"/>
</dbReference>
<protein>
    <recommendedName>
        <fullName evidence="2">DNA-3-methyladenine glycosylase II</fullName>
        <ecNumber evidence="2">3.2.2.21</ecNumber>
    </recommendedName>
</protein>
<dbReference type="Gene3D" id="1.10.340.30">
    <property type="entry name" value="Hypothetical protein, domain 2"/>
    <property type="match status" value="1"/>
</dbReference>
<accession>A0A1I0SA47</accession>
<evidence type="ECO:0000256" key="2">
    <source>
        <dbReference type="ARBA" id="ARBA00012000"/>
    </source>
</evidence>
<dbReference type="InterPro" id="IPR011257">
    <property type="entry name" value="DNA_glycosylase"/>
</dbReference>
<dbReference type="EMBL" id="FOJG01000002">
    <property type="protein sequence ID" value="SEW53235.1"/>
    <property type="molecule type" value="Genomic_DNA"/>
</dbReference>
<dbReference type="GO" id="GO:0043916">
    <property type="term" value="F:DNA-7-methylguanine glycosylase activity"/>
    <property type="evidence" value="ECO:0007669"/>
    <property type="project" value="TreeGrafter"/>
</dbReference>
<keyword evidence="4" id="KW-0234">DNA repair</keyword>
<organism evidence="6 7">
    <name type="scientific">Chitinophaga arvensicola</name>
    <dbReference type="NCBI Taxonomy" id="29529"/>
    <lineage>
        <taxon>Bacteria</taxon>
        <taxon>Pseudomonadati</taxon>
        <taxon>Bacteroidota</taxon>
        <taxon>Chitinophagia</taxon>
        <taxon>Chitinophagales</taxon>
        <taxon>Chitinophagaceae</taxon>
        <taxon>Chitinophaga</taxon>
    </lineage>
</organism>
<dbReference type="SMART" id="SM00478">
    <property type="entry name" value="ENDO3c"/>
    <property type="match status" value="1"/>
</dbReference>
<comment type="catalytic activity">
    <reaction evidence="1">
        <text>Hydrolysis of alkylated DNA, releasing 3-methyladenine, 3-methylguanine, 7-methylguanine and 7-methyladenine.</text>
        <dbReference type="EC" id="3.2.2.21"/>
    </reaction>
</comment>
<evidence type="ECO:0000256" key="3">
    <source>
        <dbReference type="ARBA" id="ARBA00022763"/>
    </source>
</evidence>
<dbReference type="GO" id="GO:0005737">
    <property type="term" value="C:cytoplasm"/>
    <property type="evidence" value="ECO:0007669"/>
    <property type="project" value="TreeGrafter"/>
</dbReference>
<dbReference type="OrthoDB" id="9785929at2"/>
<dbReference type="CDD" id="cd00056">
    <property type="entry name" value="ENDO3c"/>
    <property type="match status" value="1"/>
</dbReference>
<dbReference type="EC" id="3.2.2.21" evidence="2"/>
<dbReference type="GO" id="GO:0006285">
    <property type="term" value="P:base-excision repair, AP site formation"/>
    <property type="evidence" value="ECO:0007669"/>
    <property type="project" value="TreeGrafter"/>
</dbReference>
<evidence type="ECO:0000256" key="4">
    <source>
        <dbReference type="ARBA" id="ARBA00023204"/>
    </source>
</evidence>